<protein>
    <submittedName>
        <fullName evidence="2">Uncharacterized protein</fullName>
    </submittedName>
</protein>
<dbReference type="EMBL" id="QKWP01001174">
    <property type="protein sequence ID" value="RIB11086.1"/>
    <property type="molecule type" value="Genomic_DNA"/>
</dbReference>
<keyword evidence="1" id="KW-0812">Transmembrane</keyword>
<organism evidence="2 3">
    <name type="scientific">Gigaspora rosea</name>
    <dbReference type="NCBI Taxonomy" id="44941"/>
    <lineage>
        <taxon>Eukaryota</taxon>
        <taxon>Fungi</taxon>
        <taxon>Fungi incertae sedis</taxon>
        <taxon>Mucoromycota</taxon>
        <taxon>Glomeromycotina</taxon>
        <taxon>Glomeromycetes</taxon>
        <taxon>Diversisporales</taxon>
        <taxon>Gigasporaceae</taxon>
        <taxon>Gigaspora</taxon>
    </lineage>
</organism>
<evidence type="ECO:0000256" key="1">
    <source>
        <dbReference type="SAM" id="Phobius"/>
    </source>
</evidence>
<evidence type="ECO:0000313" key="2">
    <source>
        <dbReference type="EMBL" id="RIB11086.1"/>
    </source>
</evidence>
<dbReference type="Proteomes" id="UP000266673">
    <property type="component" value="Unassembled WGS sequence"/>
</dbReference>
<feature type="transmembrane region" description="Helical" evidence="1">
    <location>
        <begin position="28"/>
        <end position="48"/>
    </location>
</feature>
<keyword evidence="3" id="KW-1185">Reference proteome</keyword>
<keyword evidence="1" id="KW-1133">Transmembrane helix</keyword>
<dbReference type="AlphaFoldDB" id="A0A397UV59"/>
<keyword evidence="1" id="KW-0472">Membrane</keyword>
<evidence type="ECO:0000313" key="3">
    <source>
        <dbReference type="Proteomes" id="UP000266673"/>
    </source>
</evidence>
<proteinExistence type="predicted"/>
<accession>A0A397UV59</accession>
<sequence>MLSLLSLTLVSLLLCIMMYYHPFIICYYMPYYVLLSIVICFNIFKYSIYSE</sequence>
<comment type="caution">
    <text evidence="2">The sequence shown here is derived from an EMBL/GenBank/DDBJ whole genome shotgun (WGS) entry which is preliminary data.</text>
</comment>
<name>A0A397UV59_9GLOM</name>
<reference evidence="2 3" key="1">
    <citation type="submission" date="2018-06" db="EMBL/GenBank/DDBJ databases">
        <title>Comparative genomics reveals the genomic features of Rhizophagus irregularis, R. cerebriforme, R. diaphanum and Gigaspora rosea, and their symbiotic lifestyle signature.</title>
        <authorList>
            <person name="Morin E."/>
            <person name="San Clemente H."/>
            <person name="Chen E.C.H."/>
            <person name="De La Providencia I."/>
            <person name="Hainaut M."/>
            <person name="Kuo A."/>
            <person name="Kohler A."/>
            <person name="Murat C."/>
            <person name="Tang N."/>
            <person name="Roy S."/>
            <person name="Loubradou J."/>
            <person name="Henrissat B."/>
            <person name="Grigoriev I.V."/>
            <person name="Corradi N."/>
            <person name="Roux C."/>
            <person name="Martin F.M."/>
        </authorList>
    </citation>
    <scope>NUCLEOTIDE SEQUENCE [LARGE SCALE GENOMIC DNA]</scope>
    <source>
        <strain evidence="2 3">DAOM 194757</strain>
    </source>
</reference>
<gene>
    <name evidence="2" type="ORF">C2G38_2104446</name>
</gene>